<dbReference type="InParanoid" id="F2U4L1"/>
<dbReference type="OrthoDB" id="514823at2759"/>
<feature type="compositionally biased region" description="Basic residues" evidence="5">
    <location>
        <begin position="411"/>
        <end position="420"/>
    </location>
</feature>
<dbReference type="PANTHER" id="PTHR17598:SF13">
    <property type="entry name" value="DNA POLYMERASE DELTA SUBUNIT 3"/>
    <property type="match status" value="1"/>
</dbReference>
<keyword evidence="4" id="KW-0539">Nucleus</keyword>
<dbReference type="GeneID" id="16076400"/>
<proteinExistence type="predicted"/>
<evidence type="ECO:0000256" key="3">
    <source>
        <dbReference type="ARBA" id="ARBA00022705"/>
    </source>
</evidence>
<dbReference type="EMBL" id="GL832961">
    <property type="protein sequence ID" value="EGD82577.1"/>
    <property type="molecule type" value="Genomic_DNA"/>
</dbReference>
<dbReference type="FunFam" id="3.90.1030.20:FF:000002">
    <property type="entry name" value="DNA polymerase delta subunit"/>
    <property type="match status" value="1"/>
</dbReference>
<dbReference type="GO" id="GO:0006271">
    <property type="term" value="P:DNA strand elongation involved in DNA replication"/>
    <property type="evidence" value="ECO:0007669"/>
    <property type="project" value="TreeGrafter"/>
</dbReference>
<evidence type="ECO:0000256" key="1">
    <source>
        <dbReference type="ARBA" id="ARBA00004123"/>
    </source>
</evidence>
<dbReference type="GO" id="GO:0003887">
    <property type="term" value="F:DNA-directed DNA polymerase activity"/>
    <property type="evidence" value="ECO:0007669"/>
    <property type="project" value="TreeGrafter"/>
</dbReference>
<accession>F2U4L1</accession>
<gene>
    <name evidence="6" type="ORF">PTSG_11980</name>
</gene>
<dbReference type="GO" id="GO:1904161">
    <property type="term" value="P:DNA synthesis involved in UV-damage excision repair"/>
    <property type="evidence" value="ECO:0007669"/>
    <property type="project" value="TreeGrafter"/>
</dbReference>
<dbReference type="Proteomes" id="UP000007799">
    <property type="component" value="Unassembled WGS sequence"/>
</dbReference>
<dbReference type="Gene3D" id="3.90.1030.20">
    <property type="entry name" value="DNA polymerase delta, p66 (Cdc27) subunit, wHTH domain"/>
    <property type="match status" value="1"/>
</dbReference>
<dbReference type="AlphaFoldDB" id="F2U4L1"/>
<feature type="compositionally biased region" description="Acidic residues" evidence="5">
    <location>
        <begin position="317"/>
        <end position="334"/>
    </location>
</feature>
<dbReference type="Pfam" id="PF09507">
    <property type="entry name" value="CDC27"/>
    <property type="match status" value="1"/>
</dbReference>
<keyword evidence="7" id="KW-1185">Reference proteome</keyword>
<evidence type="ECO:0000313" key="6">
    <source>
        <dbReference type="EMBL" id="EGD82577.1"/>
    </source>
</evidence>
<keyword evidence="3" id="KW-0235">DNA replication</keyword>
<reference evidence="6" key="1">
    <citation type="submission" date="2009-08" db="EMBL/GenBank/DDBJ databases">
        <title>Annotation of Salpingoeca rosetta.</title>
        <authorList>
            <consortium name="The Broad Institute Genome Sequencing Platform"/>
            <person name="Russ C."/>
            <person name="Cuomo C."/>
            <person name="Burger G."/>
            <person name="Gray M.W."/>
            <person name="Holland P.W.H."/>
            <person name="King N."/>
            <person name="Lang F.B.F."/>
            <person name="Roger A.J."/>
            <person name="Ruiz-Trillo I."/>
            <person name="Young S.K."/>
            <person name="Zeng Q."/>
            <person name="Gargeya S."/>
            <person name="Alvarado L."/>
            <person name="Berlin A."/>
            <person name="Chapman S.B."/>
            <person name="Chen Z."/>
            <person name="Freedman E."/>
            <person name="Gellesch M."/>
            <person name="Goldberg J."/>
            <person name="Griggs A."/>
            <person name="Gujja S."/>
            <person name="Heilman E."/>
            <person name="Heiman D."/>
            <person name="Howarth C."/>
            <person name="Mehta T."/>
            <person name="Neiman D."/>
            <person name="Pearson M."/>
            <person name="Roberts A."/>
            <person name="Saif S."/>
            <person name="Shea T."/>
            <person name="Shenoy N."/>
            <person name="Sisk P."/>
            <person name="Stolte C."/>
            <person name="Sykes S."/>
            <person name="White J."/>
            <person name="Yandava C."/>
            <person name="Haas B."/>
            <person name="Nusbaum C."/>
            <person name="Birren B."/>
        </authorList>
    </citation>
    <scope>NUCLEOTIDE SEQUENCE [LARGE SCALE GENOMIC DNA]</scope>
    <source>
        <strain evidence="6">ATCC 50818</strain>
    </source>
</reference>
<dbReference type="KEGG" id="sre:PTSG_11980"/>
<dbReference type="GO" id="GO:0043625">
    <property type="term" value="C:delta DNA polymerase complex"/>
    <property type="evidence" value="ECO:0007669"/>
    <property type="project" value="InterPro"/>
</dbReference>
<evidence type="ECO:0000256" key="2">
    <source>
        <dbReference type="ARBA" id="ARBA00017589"/>
    </source>
</evidence>
<sequence length="506" mass="55452">METLLQNVEELVQDQDEVVTYKFLSCKFQLNVNIAKQVLYAYVQQCKKQNHPVSCMYLLGGTRTKAAGGGRVFQLVSDTNLAEKRKEFERISSEHIYSVCKAQPKDVSTAVYAADYALQRETLDSLAGLCGIVNSNVATKHSFTESTSTADVADTFDEEDPLQQAVDDHTKRYKINEGTLVKEKPSSFFTSRKKSQTRKSSNSGGGNGGNGSKKQKNKRTSVQSSAIGKAFQRQSSKPSAAPASRVFDDDEDDEEFAQPNPVKTNARARIIDSDDEDEAEEAPKQQQQEQQQEREEEDVKEEKEGGTAQVQSTADSAMDEDADETDVEDEEEGGEEKQAGREGEEREQNTTMDTHADEKSAGATNKPAAAATKKRDEEEAEQNTATGADDASTRDGDAGEADDEEDIPRTKTVRKTVRKTFRNDKGYMVSKDVEVVEEVPLTEADIAAEKERRANAKRKAQQANSSSSSSKNKQASSSSSSAAASGAKKAKKKAKQASLMSFFSKK</sequence>
<dbReference type="STRING" id="946362.F2U4L1"/>
<protein>
    <recommendedName>
        <fullName evidence="2">DNA polymerase delta subunit 3</fullName>
    </recommendedName>
</protein>
<name>F2U4L1_SALR5</name>
<dbReference type="PANTHER" id="PTHR17598">
    <property type="entry name" value="DNA POLYMERASE DELTA SUBUNIT 3"/>
    <property type="match status" value="1"/>
</dbReference>
<feature type="region of interest" description="Disordered" evidence="5">
    <location>
        <begin position="184"/>
        <end position="506"/>
    </location>
</feature>
<feature type="compositionally biased region" description="Basic and acidic residues" evidence="5">
    <location>
        <begin position="335"/>
        <end position="360"/>
    </location>
</feature>
<comment type="subcellular location">
    <subcellularLocation>
        <location evidence="1">Nucleus</location>
    </subcellularLocation>
</comment>
<dbReference type="RefSeq" id="XP_004995813.1">
    <property type="nucleotide sequence ID" value="XM_004995756.1"/>
</dbReference>
<evidence type="ECO:0000256" key="4">
    <source>
        <dbReference type="ARBA" id="ARBA00023242"/>
    </source>
</evidence>
<evidence type="ECO:0000313" key="7">
    <source>
        <dbReference type="Proteomes" id="UP000007799"/>
    </source>
</evidence>
<dbReference type="GO" id="GO:0006297">
    <property type="term" value="P:nucleotide-excision repair, DNA gap filling"/>
    <property type="evidence" value="ECO:0007669"/>
    <property type="project" value="TreeGrafter"/>
</dbReference>
<feature type="compositionally biased region" description="Low complexity" evidence="5">
    <location>
        <begin position="361"/>
        <end position="371"/>
    </location>
</feature>
<evidence type="ECO:0000256" key="5">
    <source>
        <dbReference type="SAM" id="MobiDB-lite"/>
    </source>
</evidence>
<feature type="compositionally biased region" description="Low complexity" evidence="5">
    <location>
        <begin position="461"/>
        <end position="487"/>
    </location>
</feature>
<dbReference type="OMA" id="TAEAQIC"/>
<organism evidence="7">
    <name type="scientific">Salpingoeca rosetta (strain ATCC 50818 / BSB-021)</name>
    <dbReference type="NCBI Taxonomy" id="946362"/>
    <lineage>
        <taxon>Eukaryota</taxon>
        <taxon>Choanoflagellata</taxon>
        <taxon>Craspedida</taxon>
        <taxon>Salpingoecidae</taxon>
        <taxon>Salpingoeca</taxon>
    </lineage>
</organism>
<dbReference type="InterPro" id="IPR019038">
    <property type="entry name" value="POLD3"/>
</dbReference>
<feature type="compositionally biased region" description="Polar residues" evidence="5">
    <location>
        <begin position="220"/>
        <end position="238"/>
    </location>
</feature>
<dbReference type="InterPro" id="IPR041913">
    <property type="entry name" value="POLD3_sf"/>
</dbReference>